<accession>A0A1Y4N0M9</accession>
<dbReference type="EMBL" id="NFKP01000015">
    <property type="protein sequence ID" value="OUP68734.1"/>
    <property type="molecule type" value="Genomic_DNA"/>
</dbReference>
<sequence length="125" mass="14063">MKDKENTITMAGEQMEILLSASCLSCCKPSLAAQLPSIVPKLCRTLSMRSVAKKFINYVRIGDTIALVDRQAGYIFRLKMEAHSIRVLEIDRTTSPLNQAARVFYLIDSSLWERIPGKRKEVMAA</sequence>
<comment type="caution">
    <text evidence="1">The sequence shown here is derived from an EMBL/GenBank/DDBJ whole genome shotgun (WGS) entry which is preliminary data.</text>
</comment>
<dbReference type="Proteomes" id="UP000196386">
    <property type="component" value="Unassembled WGS sequence"/>
</dbReference>
<protein>
    <submittedName>
        <fullName evidence="1">Uncharacterized protein</fullName>
    </submittedName>
</protein>
<dbReference type="AlphaFoldDB" id="A0A1Y4N0M9"/>
<evidence type="ECO:0000313" key="2">
    <source>
        <dbReference type="Proteomes" id="UP000196386"/>
    </source>
</evidence>
<proteinExistence type="predicted"/>
<organism evidence="1 2">
    <name type="scientific">Anaerotruncus colihominis</name>
    <dbReference type="NCBI Taxonomy" id="169435"/>
    <lineage>
        <taxon>Bacteria</taxon>
        <taxon>Bacillati</taxon>
        <taxon>Bacillota</taxon>
        <taxon>Clostridia</taxon>
        <taxon>Eubacteriales</taxon>
        <taxon>Oscillospiraceae</taxon>
        <taxon>Anaerotruncus</taxon>
    </lineage>
</organism>
<evidence type="ECO:0000313" key="1">
    <source>
        <dbReference type="EMBL" id="OUP68734.1"/>
    </source>
</evidence>
<name>A0A1Y4N0M9_9FIRM</name>
<gene>
    <name evidence="1" type="ORF">B5F11_12450</name>
</gene>
<reference evidence="2" key="1">
    <citation type="submission" date="2017-04" db="EMBL/GenBank/DDBJ databases">
        <title>Function of individual gut microbiota members based on whole genome sequencing of pure cultures obtained from chicken caecum.</title>
        <authorList>
            <person name="Medvecky M."/>
            <person name="Cejkova D."/>
            <person name="Polansky O."/>
            <person name="Karasova D."/>
            <person name="Kubasova T."/>
            <person name="Cizek A."/>
            <person name="Rychlik I."/>
        </authorList>
    </citation>
    <scope>NUCLEOTIDE SEQUENCE [LARGE SCALE GENOMIC DNA]</scope>
    <source>
        <strain evidence="2">An175</strain>
    </source>
</reference>
<dbReference type="RefSeq" id="WP_087301858.1">
    <property type="nucleotide sequence ID" value="NZ_NFKP01000015.1"/>
</dbReference>